<gene>
    <name evidence="1" type="ORF">S12H4_28309</name>
</gene>
<evidence type="ECO:0000313" key="1">
    <source>
        <dbReference type="EMBL" id="GAJ02407.1"/>
    </source>
</evidence>
<dbReference type="AlphaFoldDB" id="X1UFR8"/>
<organism evidence="1">
    <name type="scientific">marine sediment metagenome</name>
    <dbReference type="NCBI Taxonomy" id="412755"/>
    <lineage>
        <taxon>unclassified sequences</taxon>
        <taxon>metagenomes</taxon>
        <taxon>ecological metagenomes</taxon>
    </lineage>
</organism>
<name>X1UFR8_9ZZZZ</name>
<dbReference type="EMBL" id="BARW01016229">
    <property type="protein sequence ID" value="GAJ02407.1"/>
    <property type="molecule type" value="Genomic_DNA"/>
</dbReference>
<comment type="caution">
    <text evidence="1">The sequence shown here is derived from an EMBL/GenBank/DDBJ whole genome shotgun (WGS) entry which is preliminary data.</text>
</comment>
<reference evidence="1" key="1">
    <citation type="journal article" date="2014" name="Front. Microbiol.">
        <title>High frequency of phylogenetically diverse reductive dehalogenase-homologous genes in deep subseafloor sedimentary metagenomes.</title>
        <authorList>
            <person name="Kawai M."/>
            <person name="Futagami T."/>
            <person name="Toyoda A."/>
            <person name="Takaki Y."/>
            <person name="Nishi S."/>
            <person name="Hori S."/>
            <person name="Arai W."/>
            <person name="Tsubouchi T."/>
            <person name="Morono Y."/>
            <person name="Uchiyama I."/>
            <person name="Ito T."/>
            <person name="Fujiyama A."/>
            <person name="Inagaki F."/>
            <person name="Takami H."/>
        </authorList>
    </citation>
    <scope>NUCLEOTIDE SEQUENCE</scope>
    <source>
        <strain evidence="1">Expedition CK06-06</strain>
    </source>
</reference>
<protein>
    <submittedName>
        <fullName evidence="1">Uncharacterized protein</fullName>
    </submittedName>
</protein>
<accession>X1UFR8</accession>
<proteinExistence type="predicted"/>
<sequence>MDKGEFVAATAGAGAGVLAQKGIKRLLPEWKTYVNILGGGAVSIVSIAYGPKYVKEAGGLGGAMMVISEAVELLLGNSQAAFRAPIRRSVGRQVMPTGMPGEVEVTA</sequence>